<sequence length="314" mass="36112">MDVSIVIVSYNTSSVIDECIESIEKETRCSFEIIVVDNASTDDSCEQIAKRHHNVRLIENRQNVGFARANNQGFEVAQGRYFLMLNPDTVILDNAIDKLIHFMDENPSVGICGPRNVGPNRELQYSCDHFPSIWNTFCSYTNLINRYPNIKLFRRSRMQYWDYAETRDVQKIMGCSLIVRSDLYKHLDGLDNNFFMYFEETDLCFRAIMGGSRVIYVPSAVIMHYGGESSKNQIMNCVINKTVYSYYLSSQYYFYKKNYGYLAMLAIRCLDLCYGLALIAKNTIRRDKVIKTHRIAKGQALCAGAIARHISVAK</sequence>
<feature type="domain" description="Glycosyltransferase 2-like" evidence="1">
    <location>
        <begin position="4"/>
        <end position="134"/>
    </location>
</feature>
<name>A0A445MUQ0_9BACT</name>
<organism evidence="2">
    <name type="scientific">uncultured Desulfobacterium sp</name>
    <dbReference type="NCBI Taxonomy" id="201089"/>
    <lineage>
        <taxon>Bacteria</taxon>
        <taxon>Pseudomonadati</taxon>
        <taxon>Thermodesulfobacteriota</taxon>
        <taxon>Desulfobacteria</taxon>
        <taxon>Desulfobacterales</taxon>
        <taxon>Desulfobacteriaceae</taxon>
        <taxon>Desulfobacterium</taxon>
        <taxon>environmental samples</taxon>
    </lineage>
</organism>
<dbReference type="CDD" id="cd04186">
    <property type="entry name" value="GT_2_like_c"/>
    <property type="match status" value="1"/>
</dbReference>
<dbReference type="EMBL" id="OJIN01000081">
    <property type="protein sequence ID" value="SPD73163.1"/>
    <property type="molecule type" value="Genomic_DNA"/>
</dbReference>
<reference evidence="2" key="1">
    <citation type="submission" date="2018-01" db="EMBL/GenBank/DDBJ databases">
        <authorList>
            <person name="Regsiter A."/>
            <person name="William W."/>
        </authorList>
    </citation>
    <scope>NUCLEOTIDE SEQUENCE</scope>
    <source>
        <strain evidence="2">TRIP AH-1</strain>
    </source>
</reference>
<dbReference type="Pfam" id="PF00535">
    <property type="entry name" value="Glycos_transf_2"/>
    <property type="match status" value="1"/>
</dbReference>
<accession>A0A445MUQ0</accession>
<dbReference type="SUPFAM" id="SSF53448">
    <property type="entry name" value="Nucleotide-diphospho-sugar transferases"/>
    <property type="match status" value="1"/>
</dbReference>
<dbReference type="InterPro" id="IPR001173">
    <property type="entry name" value="Glyco_trans_2-like"/>
</dbReference>
<keyword evidence="2" id="KW-0808">Transferase</keyword>
<dbReference type="Gene3D" id="3.90.550.10">
    <property type="entry name" value="Spore Coat Polysaccharide Biosynthesis Protein SpsA, Chain A"/>
    <property type="match status" value="1"/>
</dbReference>
<dbReference type="InterPro" id="IPR029044">
    <property type="entry name" value="Nucleotide-diphossugar_trans"/>
</dbReference>
<evidence type="ECO:0000313" key="2">
    <source>
        <dbReference type="EMBL" id="SPD73163.1"/>
    </source>
</evidence>
<dbReference type="GO" id="GO:0016740">
    <property type="term" value="F:transferase activity"/>
    <property type="evidence" value="ECO:0007669"/>
    <property type="project" value="UniProtKB-KW"/>
</dbReference>
<proteinExistence type="predicted"/>
<protein>
    <submittedName>
        <fullName evidence="2">Putative glycosyl transferase</fullName>
    </submittedName>
</protein>
<evidence type="ECO:0000259" key="1">
    <source>
        <dbReference type="Pfam" id="PF00535"/>
    </source>
</evidence>
<dbReference type="AlphaFoldDB" id="A0A445MUQ0"/>
<dbReference type="PANTHER" id="PTHR43179:SF7">
    <property type="entry name" value="RHAMNOSYLTRANSFERASE WBBL"/>
    <property type="match status" value="1"/>
</dbReference>
<gene>
    <name evidence="2" type="ORF">PITCH_A1710012</name>
</gene>
<dbReference type="PANTHER" id="PTHR43179">
    <property type="entry name" value="RHAMNOSYLTRANSFERASE WBBL"/>
    <property type="match status" value="1"/>
</dbReference>